<dbReference type="GeneID" id="75106957"/>
<evidence type="ECO:0000313" key="1">
    <source>
        <dbReference type="EMBL" id="UXH31256.1"/>
    </source>
</evidence>
<sequence length="246" mass="27074">MFNGSVRVDGVEMPEAFLGSAPFVAAEYFGHRSRLYQMDLKRRPGNIANVMLGAYEAGVRGFQLIPEDPVLEALVMAADAGCEFEIMGTLRPDHFQEDLEVLSELGASAALLDEHYTDLMPASDVSELLDEIDGMLRGLITTMPSGTTVRLLEEGVDNFELYMIPLNRLGYMMDFSMFLEDERRRLGELLGEIGRTVVAEKVLAAGILSPVEAFDFLEGIDYVDMVTLGVASPAEALETFGELFGR</sequence>
<protein>
    <submittedName>
        <fullName evidence="1">Uncharacterized protein</fullName>
    </submittedName>
</protein>
<accession>A0A9E7RS31</accession>
<dbReference type="EMBL" id="CP104550">
    <property type="protein sequence ID" value="UXH31256.1"/>
    <property type="molecule type" value="Genomic_DNA"/>
</dbReference>
<proteinExistence type="predicted"/>
<reference evidence="1" key="1">
    <citation type="submission" date="2022-09" db="EMBL/GenBank/DDBJ databases">
        <title>Characterization of three MwoI isoschizomers from sequenced genome and metagenomes.</title>
        <authorList>
            <person name="Fomenkov A."/>
            <person name="Xu S.Y."/>
            <person name="Roberts R.J."/>
        </authorList>
    </citation>
    <scope>NUCLEOTIDE SEQUENCE</scope>
    <source>
        <strain evidence="1">DSM 2970</strain>
    </source>
</reference>
<gene>
    <name evidence="1" type="ORF">N5910_06855</name>
</gene>
<dbReference type="AlphaFoldDB" id="A0A9E7RS31"/>
<name>A0A9E7RS31_METWO</name>
<dbReference type="RefSeq" id="WP_261599460.1">
    <property type="nucleotide sequence ID" value="NZ_CP104550.1"/>
</dbReference>
<dbReference type="Proteomes" id="UP001065373">
    <property type="component" value="Chromosome"/>
</dbReference>
<organism evidence="1">
    <name type="scientific">Methanothermobacter wolfeii</name>
    <name type="common">Methanobacterium wolfei</name>
    <dbReference type="NCBI Taxonomy" id="145261"/>
    <lineage>
        <taxon>Archaea</taxon>
        <taxon>Methanobacteriati</taxon>
        <taxon>Methanobacteriota</taxon>
        <taxon>Methanomada group</taxon>
        <taxon>Methanobacteria</taxon>
        <taxon>Methanobacteriales</taxon>
        <taxon>Methanobacteriaceae</taxon>
        <taxon>Methanothermobacter</taxon>
    </lineage>
</organism>